<dbReference type="Gene3D" id="2.160.10.10">
    <property type="entry name" value="Hexapeptide repeat proteins"/>
    <property type="match status" value="1"/>
</dbReference>
<evidence type="ECO:0000256" key="1">
    <source>
        <dbReference type="ARBA" id="ARBA00022679"/>
    </source>
</evidence>
<evidence type="ECO:0000256" key="3">
    <source>
        <dbReference type="ARBA" id="ARBA00023315"/>
    </source>
</evidence>
<dbReference type="PANTHER" id="PTHR23416">
    <property type="entry name" value="SIALIC ACID SYNTHASE-RELATED"/>
    <property type="match status" value="1"/>
</dbReference>
<dbReference type="EMBL" id="PIPJ01000007">
    <property type="protein sequence ID" value="RUO19623.1"/>
    <property type="molecule type" value="Genomic_DNA"/>
</dbReference>
<dbReference type="Pfam" id="PF00132">
    <property type="entry name" value="Hexapep"/>
    <property type="match status" value="2"/>
</dbReference>
<keyword evidence="1" id="KW-0808">Transferase</keyword>
<organism evidence="4 5">
    <name type="scientific">Aliidiomarina iranensis</name>
    <dbReference type="NCBI Taxonomy" id="1434071"/>
    <lineage>
        <taxon>Bacteria</taxon>
        <taxon>Pseudomonadati</taxon>
        <taxon>Pseudomonadota</taxon>
        <taxon>Gammaproteobacteria</taxon>
        <taxon>Alteromonadales</taxon>
        <taxon>Idiomarinaceae</taxon>
        <taxon>Aliidiomarina</taxon>
    </lineage>
</organism>
<sequence length="164" mass="17821">MPKTIKNKIKLFFKKIVLIRTGVKIANNVVFSGCEFKGCAVIEPYCRLSGDPKISIGNNFYINAFCHLLGNITIGDDVMIGPKTVIWGRDHGKEMGLPMKQQPHSKADIVISDDVWIGANVTILKGVKIGKGAVIGAGAVVTKDVPEYAIVVGNPARVVKYRNQ</sequence>
<keyword evidence="2" id="KW-0677">Repeat</keyword>
<keyword evidence="3" id="KW-0012">Acyltransferase</keyword>
<keyword evidence="5" id="KW-1185">Reference proteome</keyword>
<dbReference type="PROSITE" id="PS00101">
    <property type="entry name" value="HEXAPEP_TRANSFERASES"/>
    <property type="match status" value="1"/>
</dbReference>
<dbReference type="Proteomes" id="UP000288395">
    <property type="component" value="Unassembled WGS sequence"/>
</dbReference>
<dbReference type="OrthoDB" id="9815592at2"/>
<dbReference type="AlphaFoldDB" id="A0A432VTL2"/>
<proteinExistence type="predicted"/>
<accession>A0A432VTL2</accession>
<dbReference type="SUPFAM" id="SSF51161">
    <property type="entry name" value="Trimeric LpxA-like enzymes"/>
    <property type="match status" value="1"/>
</dbReference>
<comment type="caution">
    <text evidence="4">The sequence shown here is derived from an EMBL/GenBank/DDBJ whole genome shotgun (WGS) entry which is preliminary data.</text>
</comment>
<dbReference type="InterPro" id="IPR011004">
    <property type="entry name" value="Trimer_LpxA-like_sf"/>
</dbReference>
<reference evidence="5" key="1">
    <citation type="journal article" date="2018" name="Front. Microbiol.">
        <title>Genome-Based Analysis Reveals the Taxonomy and Diversity of the Family Idiomarinaceae.</title>
        <authorList>
            <person name="Liu Y."/>
            <person name="Lai Q."/>
            <person name="Shao Z."/>
        </authorList>
    </citation>
    <scope>NUCLEOTIDE SEQUENCE [LARGE SCALE GENOMIC DNA]</scope>
    <source>
        <strain evidence="5">GBPy7</strain>
    </source>
</reference>
<gene>
    <name evidence="4" type="ORF">CWE08_09325</name>
</gene>
<dbReference type="InterPro" id="IPR018357">
    <property type="entry name" value="Hexapep_transf_CS"/>
</dbReference>
<evidence type="ECO:0000313" key="5">
    <source>
        <dbReference type="Proteomes" id="UP000288395"/>
    </source>
</evidence>
<evidence type="ECO:0000256" key="2">
    <source>
        <dbReference type="ARBA" id="ARBA00022737"/>
    </source>
</evidence>
<dbReference type="GO" id="GO:0016746">
    <property type="term" value="F:acyltransferase activity"/>
    <property type="evidence" value="ECO:0007669"/>
    <property type="project" value="UniProtKB-KW"/>
</dbReference>
<dbReference type="InterPro" id="IPR001451">
    <property type="entry name" value="Hexapep"/>
</dbReference>
<dbReference type="PANTHER" id="PTHR23416:SF78">
    <property type="entry name" value="LIPOPOLYSACCHARIDE BIOSYNTHESIS O-ACETYL TRANSFERASE WBBJ-RELATED"/>
    <property type="match status" value="1"/>
</dbReference>
<dbReference type="RefSeq" id="WP_126767725.1">
    <property type="nucleotide sequence ID" value="NZ_PIPJ01000007.1"/>
</dbReference>
<protein>
    <submittedName>
        <fullName evidence="4">Transacetylase</fullName>
    </submittedName>
</protein>
<dbReference type="CDD" id="cd04647">
    <property type="entry name" value="LbH_MAT_like"/>
    <property type="match status" value="1"/>
</dbReference>
<evidence type="ECO:0000313" key="4">
    <source>
        <dbReference type="EMBL" id="RUO19623.1"/>
    </source>
</evidence>
<name>A0A432VTL2_9GAMM</name>
<dbReference type="InterPro" id="IPR051159">
    <property type="entry name" value="Hexapeptide_acetyltransf"/>
</dbReference>